<dbReference type="EMBL" id="JARK01001680">
    <property type="protein sequence ID" value="EYB83054.1"/>
    <property type="molecule type" value="Genomic_DNA"/>
</dbReference>
<accession>A0A016RYM1</accession>
<sequence>MASLADHTAAVARHKRVSSVSEISKALKLQREQVYRVISRFGETGGIESRTRGRPDRTARTPAFETLLKANCFGIL</sequence>
<dbReference type="Proteomes" id="UP000024635">
    <property type="component" value="Unassembled WGS sequence"/>
</dbReference>
<comment type="subcellular location">
    <subcellularLocation>
        <location evidence="1">Nucleus</location>
    </subcellularLocation>
</comment>
<dbReference type="STRING" id="53326.A0A016RYM1"/>
<evidence type="ECO:0008006" key="4">
    <source>
        <dbReference type="Google" id="ProtNLM"/>
    </source>
</evidence>
<protein>
    <recommendedName>
        <fullName evidence="4">Paired domain-containing protein</fullName>
    </recommendedName>
</protein>
<keyword evidence="3" id="KW-1185">Reference proteome</keyword>
<comment type="caution">
    <text evidence="2">The sequence shown here is derived from an EMBL/GenBank/DDBJ whole genome shotgun (WGS) entry which is preliminary data.</text>
</comment>
<evidence type="ECO:0000313" key="3">
    <source>
        <dbReference type="Proteomes" id="UP000024635"/>
    </source>
</evidence>
<proteinExistence type="predicted"/>
<dbReference type="AlphaFoldDB" id="A0A016RYM1"/>
<reference evidence="3" key="1">
    <citation type="journal article" date="2015" name="Nat. Genet.">
        <title>The genome and transcriptome of the zoonotic hookworm Ancylostoma ceylanicum identify infection-specific gene families.</title>
        <authorList>
            <person name="Schwarz E.M."/>
            <person name="Hu Y."/>
            <person name="Antoshechkin I."/>
            <person name="Miller M.M."/>
            <person name="Sternberg P.W."/>
            <person name="Aroian R.V."/>
        </authorList>
    </citation>
    <scope>NUCLEOTIDE SEQUENCE</scope>
    <source>
        <strain evidence="3">HY135</strain>
    </source>
</reference>
<dbReference type="OrthoDB" id="5867379at2759"/>
<dbReference type="SUPFAM" id="SSF46689">
    <property type="entry name" value="Homeodomain-like"/>
    <property type="match status" value="1"/>
</dbReference>
<dbReference type="InterPro" id="IPR009057">
    <property type="entry name" value="Homeodomain-like_sf"/>
</dbReference>
<dbReference type="GO" id="GO:0005634">
    <property type="term" value="C:nucleus"/>
    <property type="evidence" value="ECO:0007669"/>
    <property type="project" value="UniProtKB-SubCell"/>
</dbReference>
<name>A0A016RYM1_9BILA</name>
<evidence type="ECO:0000313" key="2">
    <source>
        <dbReference type="EMBL" id="EYB83054.1"/>
    </source>
</evidence>
<evidence type="ECO:0000256" key="1">
    <source>
        <dbReference type="ARBA" id="ARBA00004123"/>
    </source>
</evidence>
<gene>
    <name evidence="2" type="primary">Acey_s0344.g3085</name>
    <name evidence="2" type="ORF">Y032_0344g3085</name>
</gene>
<organism evidence="2 3">
    <name type="scientific">Ancylostoma ceylanicum</name>
    <dbReference type="NCBI Taxonomy" id="53326"/>
    <lineage>
        <taxon>Eukaryota</taxon>
        <taxon>Metazoa</taxon>
        <taxon>Ecdysozoa</taxon>
        <taxon>Nematoda</taxon>
        <taxon>Chromadorea</taxon>
        <taxon>Rhabditida</taxon>
        <taxon>Rhabditina</taxon>
        <taxon>Rhabditomorpha</taxon>
        <taxon>Strongyloidea</taxon>
        <taxon>Ancylostomatidae</taxon>
        <taxon>Ancylostomatinae</taxon>
        <taxon>Ancylostoma</taxon>
    </lineage>
</organism>